<dbReference type="Gene3D" id="3.30.70.1230">
    <property type="entry name" value="Nucleotide cyclase"/>
    <property type="match status" value="1"/>
</dbReference>
<dbReference type="Pfam" id="PF05226">
    <property type="entry name" value="CHASE2"/>
    <property type="match status" value="1"/>
</dbReference>
<feature type="domain" description="PAS" evidence="4">
    <location>
        <begin position="415"/>
        <end position="451"/>
    </location>
</feature>
<dbReference type="Pfam" id="PF08448">
    <property type="entry name" value="PAS_4"/>
    <property type="match status" value="1"/>
</dbReference>
<dbReference type="InterPro" id="IPR007890">
    <property type="entry name" value="CHASE2"/>
</dbReference>
<proteinExistence type="inferred from homology"/>
<dbReference type="InterPro" id="IPR035965">
    <property type="entry name" value="PAS-like_dom_sf"/>
</dbReference>
<evidence type="ECO:0000313" key="7">
    <source>
        <dbReference type="EMBL" id="MBE9040617.1"/>
    </source>
</evidence>
<dbReference type="GO" id="GO:0035556">
    <property type="term" value="P:intracellular signal transduction"/>
    <property type="evidence" value="ECO:0007669"/>
    <property type="project" value="InterPro"/>
</dbReference>
<evidence type="ECO:0000256" key="3">
    <source>
        <dbReference type="SAM" id="Phobius"/>
    </source>
</evidence>
<dbReference type="SMART" id="SM01080">
    <property type="entry name" value="CHASE2"/>
    <property type="match status" value="1"/>
</dbReference>
<feature type="transmembrane region" description="Helical" evidence="3">
    <location>
        <begin position="12"/>
        <end position="38"/>
    </location>
</feature>
<evidence type="ECO:0000256" key="1">
    <source>
        <dbReference type="ARBA" id="ARBA00005381"/>
    </source>
</evidence>
<dbReference type="PROSITE" id="PS50112">
    <property type="entry name" value="PAS"/>
    <property type="match status" value="1"/>
</dbReference>
<keyword evidence="2" id="KW-0175">Coiled coil</keyword>
<dbReference type="EMBL" id="JADEXN010000101">
    <property type="protein sequence ID" value="MBE9040617.1"/>
    <property type="molecule type" value="Genomic_DNA"/>
</dbReference>
<keyword evidence="8" id="KW-1185">Reference proteome</keyword>
<evidence type="ECO:0000313" key="8">
    <source>
        <dbReference type="Proteomes" id="UP000621799"/>
    </source>
</evidence>
<dbReference type="SUPFAM" id="SSF55785">
    <property type="entry name" value="PYP-like sensor domain (PAS domain)"/>
    <property type="match status" value="1"/>
</dbReference>
<dbReference type="InterPro" id="IPR001054">
    <property type="entry name" value="A/G_cyclase"/>
</dbReference>
<dbReference type="SUPFAM" id="SSF48452">
    <property type="entry name" value="TPR-like"/>
    <property type="match status" value="1"/>
</dbReference>
<feature type="domain" description="Guanylate cyclase" evidence="6">
    <location>
        <begin position="603"/>
        <end position="731"/>
    </location>
</feature>
<evidence type="ECO:0000259" key="6">
    <source>
        <dbReference type="PROSITE" id="PS50125"/>
    </source>
</evidence>
<dbReference type="CDD" id="cd00130">
    <property type="entry name" value="PAS"/>
    <property type="match status" value="1"/>
</dbReference>
<dbReference type="Pfam" id="PF00211">
    <property type="entry name" value="Guanylate_cyc"/>
    <property type="match status" value="1"/>
</dbReference>
<reference evidence="7" key="1">
    <citation type="submission" date="2020-10" db="EMBL/GenBank/DDBJ databases">
        <authorList>
            <person name="Castelo-Branco R."/>
            <person name="Eusebio N."/>
            <person name="Adriana R."/>
            <person name="Vieira A."/>
            <person name="Brugerolle De Fraissinette N."/>
            <person name="Rezende De Castro R."/>
            <person name="Schneider M.P."/>
            <person name="Vasconcelos V."/>
            <person name="Leao P.N."/>
        </authorList>
    </citation>
    <scope>NUCLEOTIDE SEQUENCE</scope>
    <source>
        <strain evidence="7">LEGE 11467</strain>
    </source>
</reference>
<keyword evidence="3" id="KW-0812">Transmembrane</keyword>
<dbReference type="InterPro" id="IPR000700">
    <property type="entry name" value="PAS-assoc_C"/>
</dbReference>
<comment type="similarity">
    <text evidence="1">Belongs to the adenylyl cyclase class-3 family.</text>
</comment>
<dbReference type="RefSeq" id="WP_264320863.1">
    <property type="nucleotide sequence ID" value="NZ_JADEXN010000101.1"/>
</dbReference>
<dbReference type="InterPro" id="IPR050697">
    <property type="entry name" value="Adenylyl/Guanylyl_Cyclase_3/4"/>
</dbReference>
<gene>
    <name evidence="7" type="ORF">IQ235_07460</name>
</gene>
<dbReference type="InterPro" id="IPR013656">
    <property type="entry name" value="PAS_4"/>
</dbReference>
<dbReference type="SMART" id="SM00044">
    <property type="entry name" value="CYCc"/>
    <property type="match status" value="1"/>
</dbReference>
<feature type="transmembrane region" description="Helical" evidence="3">
    <location>
        <begin position="326"/>
        <end position="344"/>
    </location>
</feature>
<evidence type="ECO:0000256" key="2">
    <source>
        <dbReference type="SAM" id="Coils"/>
    </source>
</evidence>
<evidence type="ECO:0000259" key="4">
    <source>
        <dbReference type="PROSITE" id="PS50112"/>
    </source>
</evidence>
<feature type="transmembrane region" description="Helical" evidence="3">
    <location>
        <begin position="356"/>
        <end position="379"/>
    </location>
</feature>
<feature type="coiled-coil region" evidence="2">
    <location>
        <begin position="537"/>
        <end position="564"/>
    </location>
</feature>
<sequence>MLSKSISRIWQWRAVLVAVPSVAGAIVLLGYTGIFQLLEWAAFDRFFLWRPDESMDERIVVVAIEEEDLAHIGEWPIPDGVLAELVEAINRYQPRAIGLDLYRDLPVEPGHDVWVEVMASTQNLIGVEKAVGEAVAPPPTLAQVDRVGLADLVLDADGKIRRGLLSHYDSQNQIKLGLGVKLSLMYLEAQGIHLESVDAQKQHLKLGRAEFVPLGAYDGSYVRANRAGYQILLNYRGQIDRFRWVSMREVLEGRVSPELMRDRLVLVGSTAQSLNDRYPTPYSSNLIRTPERMPGVIIHANLASHILSAALDGRASIRVLPESMEWLWISLWSGLGATGAWVVLRKPRFDAPYRFRASWTPLTVRLCLMAVAPMAIGYWAFLQGWWIPVVSPALAAISAAMALVRYDSHKTRTESQQRLNQFLEAMPVGVAVLDASGKPCYVNGRIEQLLGKGAFSNLFSEELSQAYNLYLSGTDRYYPAQQQPLVRALSGETSSVDNIDLRVGDRTVPLESWGAPIFDREGNIDYAIAAFRDITERQKAQQEHQQFLQELSGLNRELDEALNAELQLTDAAGRFVPHQFLNLLGYDSLVDVKLGHAVEQEMSILFADIRNFTTLSETMTPEDNFKFINAYLSRMEPAVIENNGFIDKYIGDGIMALFSGDLDADDAVNAGISMLQRLADYNTTRRRPDRPPLKIGIGINTGSMMLGTVGGKDRIDSTVISDTVNLAARIEGLTKIYRTSLLISSNTFFNLEDTARYCIRLIERVNVKGKLDKVSFFEVFDADSPEIRDRKQEIKTQFEQGILLYHLGKMTEARHIFQTCLEKIPNDPITQIYLARCSGVLQNRKC</sequence>
<dbReference type="SUPFAM" id="SSF55073">
    <property type="entry name" value="Nucleotide cyclase"/>
    <property type="match status" value="1"/>
</dbReference>
<dbReference type="InterPro" id="IPR029787">
    <property type="entry name" value="Nucleotide_cyclase"/>
</dbReference>
<dbReference type="NCBIfam" id="TIGR00229">
    <property type="entry name" value="sensory_box"/>
    <property type="match status" value="1"/>
</dbReference>
<dbReference type="InterPro" id="IPR011990">
    <property type="entry name" value="TPR-like_helical_dom_sf"/>
</dbReference>
<organism evidence="7 8">
    <name type="scientific">Zarconia navalis LEGE 11467</name>
    <dbReference type="NCBI Taxonomy" id="1828826"/>
    <lineage>
        <taxon>Bacteria</taxon>
        <taxon>Bacillati</taxon>
        <taxon>Cyanobacteriota</taxon>
        <taxon>Cyanophyceae</taxon>
        <taxon>Oscillatoriophycideae</taxon>
        <taxon>Oscillatoriales</taxon>
        <taxon>Oscillatoriales incertae sedis</taxon>
        <taxon>Zarconia</taxon>
        <taxon>Zarconia navalis</taxon>
    </lineage>
</organism>
<dbReference type="InterPro" id="IPR000014">
    <property type="entry name" value="PAS"/>
</dbReference>
<feature type="domain" description="PAC" evidence="5">
    <location>
        <begin position="494"/>
        <end position="546"/>
    </location>
</feature>
<dbReference type="GO" id="GO:0004016">
    <property type="term" value="F:adenylate cyclase activity"/>
    <property type="evidence" value="ECO:0007669"/>
    <property type="project" value="UniProtKB-ARBA"/>
</dbReference>
<dbReference type="PROSITE" id="PS50113">
    <property type="entry name" value="PAC"/>
    <property type="match status" value="1"/>
</dbReference>
<dbReference type="CDD" id="cd07302">
    <property type="entry name" value="CHD"/>
    <property type="match status" value="1"/>
</dbReference>
<dbReference type="SMART" id="SM00091">
    <property type="entry name" value="PAS"/>
    <property type="match status" value="1"/>
</dbReference>
<dbReference type="PROSITE" id="PS50125">
    <property type="entry name" value="GUANYLATE_CYCLASE_2"/>
    <property type="match status" value="1"/>
</dbReference>
<keyword evidence="3" id="KW-0472">Membrane</keyword>
<dbReference type="PANTHER" id="PTHR43081:SF1">
    <property type="entry name" value="ADENYLATE CYCLASE, TERMINAL-DIFFERENTIATION SPECIFIC"/>
    <property type="match status" value="1"/>
</dbReference>
<protein>
    <submittedName>
        <fullName evidence="7">CHASE2 domain-containing protein</fullName>
    </submittedName>
</protein>
<accession>A0A928VUS4</accession>
<dbReference type="Proteomes" id="UP000621799">
    <property type="component" value="Unassembled WGS sequence"/>
</dbReference>
<name>A0A928VUS4_9CYAN</name>
<dbReference type="AlphaFoldDB" id="A0A928VUS4"/>
<dbReference type="PANTHER" id="PTHR43081">
    <property type="entry name" value="ADENYLATE CYCLASE, TERMINAL-DIFFERENTIATION SPECIFIC-RELATED"/>
    <property type="match status" value="1"/>
</dbReference>
<keyword evidence="3" id="KW-1133">Transmembrane helix</keyword>
<dbReference type="GO" id="GO:0006171">
    <property type="term" value="P:cAMP biosynthetic process"/>
    <property type="evidence" value="ECO:0007669"/>
    <property type="project" value="TreeGrafter"/>
</dbReference>
<comment type="caution">
    <text evidence="7">The sequence shown here is derived from an EMBL/GenBank/DDBJ whole genome shotgun (WGS) entry which is preliminary data.</text>
</comment>
<dbReference type="Gene3D" id="3.30.450.20">
    <property type="entry name" value="PAS domain"/>
    <property type="match status" value="1"/>
</dbReference>
<evidence type="ECO:0000259" key="5">
    <source>
        <dbReference type="PROSITE" id="PS50113"/>
    </source>
</evidence>